<reference evidence="2" key="1">
    <citation type="submission" date="2014-11" db="EMBL/GenBank/DDBJ databases">
        <authorList>
            <person name="Amaro Gonzalez C."/>
        </authorList>
    </citation>
    <scope>NUCLEOTIDE SEQUENCE</scope>
</reference>
<dbReference type="EMBL" id="GBXM01011063">
    <property type="protein sequence ID" value="JAH97514.1"/>
    <property type="molecule type" value="Transcribed_RNA"/>
</dbReference>
<evidence type="ECO:0000313" key="2">
    <source>
        <dbReference type="EMBL" id="JAH97514.1"/>
    </source>
</evidence>
<organism evidence="2">
    <name type="scientific">Anguilla anguilla</name>
    <name type="common">European freshwater eel</name>
    <name type="synonym">Muraena anguilla</name>
    <dbReference type="NCBI Taxonomy" id="7936"/>
    <lineage>
        <taxon>Eukaryota</taxon>
        <taxon>Metazoa</taxon>
        <taxon>Chordata</taxon>
        <taxon>Craniata</taxon>
        <taxon>Vertebrata</taxon>
        <taxon>Euteleostomi</taxon>
        <taxon>Actinopterygii</taxon>
        <taxon>Neopterygii</taxon>
        <taxon>Teleostei</taxon>
        <taxon>Anguilliformes</taxon>
        <taxon>Anguillidae</taxon>
        <taxon>Anguilla</taxon>
    </lineage>
</organism>
<reference evidence="2" key="2">
    <citation type="journal article" date="2015" name="Fish Shellfish Immunol.">
        <title>Early steps in the European eel (Anguilla anguilla)-Vibrio vulnificus interaction in the gills: Role of the RtxA13 toxin.</title>
        <authorList>
            <person name="Callol A."/>
            <person name="Pajuelo D."/>
            <person name="Ebbesson L."/>
            <person name="Teles M."/>
            <person name="MacKenzie S."/>
            <person name="Amaro C."/>
        </authorList>
    </citation>
    <scope>NUCLEOTIDE SEQUENCE</scope>
</reference>
<evidence type="ECO:0000256" key="1">
    <source>
        <dbReference type="SAM" id="SignalP"/>
    </source>
</evidence>
<accession>A0A0E9X4J4</accession>
<dbReference type="AlphaFoldDB" id="A0A0E9X4J4"/>
<proteinExistence type="predicted"/>
<sequence>MCFSFSLPCLCFGPVFLYSLVGMEQSSIEHVSATRSFQHRNFRSSVGNQYNIQYCASPKFLANNACLCFSCKVKALVKEGFGHHLYTSWTQAHISCPWYGMLPCLLRKQHYFRQDLRTVEVNSIDTLNPLSPERAP</sequence>
<keyword evidence="1" id="KW-0732">Signal</keyword>
<feature type="signal peptide" evidence="1">
    <location>
        <begin position="1"/>
        <end position="17"/>
    </location>
</feature>
<protein>
    <submittedName>
        <fullName evidence="2">Uncharacterized protein</fullName>
    </submittedName>
</protein>
<feature type="chain" id="PRO_5002435015" evidence="1">
    <location>
        <begin position="18"/>
        <end position="136"/>
    </location>
</feature>
<name>A0A0E9X4J4_ANGAN</name>